<dbReference type="GO" id="GO:0004519">
    <property type="term" value="F:endonuclease activity"/>
    <property type="evidence" value="ECO:0007669"/>
    <property type="project" value="UniProtKB-KW"/>
</dbReference>
<protein>
    <submittedName>
        <fullName evidence="4">tRNA-splicing endonuclease, subunit Sen54, N-terminal</fullName>
    </submittedName>
</protein>
<keyword evidence="5" id="KW-1185">Reference proteome</keyword>
<dbReference type="GeneID" id="36396094"/>
<dbReference type="Pfam" id="PF12928">
    <property type="entry name" value="tRNA_int_end_N2"/>
    <property type="match status" value="1"/>
</dbReference>
<dbReference type="RefSeq" id="XP_024581063.1">
    <property type="nucleotide sequence ID" value="XM_024730824.1"/>
</dbReference>
<dbReference type="GO" id="GO:0000214">
    <property type="term" value="C:tRNA-intron endonuclease complex"/>
    <property type="evidence" value="ECO:0007669"/>
    <property type="project" value="TreeGrafter"/>
</dbReference>
<dbReference type="Proteomes" id="UP000054928">
    <property type="component" value="Unassembled WGS sequence"/>
</dbReference>
<dbReference type="AlphaFoldDB" id="A0A0P1AUH9"/>
<dbReference type="OrthoDB" id="408683at2759"/>
<dbReference type="InterPro" id="IPR024336">
    <property type="entry name" value="tRNA_splic_suSen54_N"/>
</dbReference>
<keyword evidence="4" id="KW-0378">Hydrolase</keyword>
<dbReference type="OMA" id="ATRCNEA"/>
<accession>A0A0P1AUH9</accession>
<evidence type="ECO:0000313" key="5">
    <source>
        <dbReference type="Proteomes" id="UP000054928"/>
    </source>
</evidence>
<evidence type="ECO:0000259" key="3">
    <source>
        <dbReference type="Pfam" id="PF12928"/>
    </source>
</evidence>
<keyword evidence="4" id="KW-0255">Endonuclease</keyword>
<evidence type="ECO:0000313" key="4">
    <source>
        <dbReference type="EMBL" id="CEG44694.1"/>
    </source>
</evidence>
<keyword evidence="4" id="KW-0540">Nuclease</keyword>
<dbReference type="PANTHER" id="PTHR21027:SF1">
    <property type="entry name" value="TRNA-SPLICING ENDONUCLEASE SUBUNIT SEN54"/>
    <property type="match status" value="1"/>
</dbReference>
<feature type="domain" description="tRNA-splicing endonuclease subunit Sen54 N-terminal" evidence="3">
    <location>
        <begin position="5"/>
        <end position="85"/>
    </location>
</feature>
<keyword evidence="2" id="KW-0819">tRNA processing</keyword>
<dbReference type="GO" id="GO:0000379">
    <property type="term" value="P:tRNA-type intron splice site recognition and cleavage"/>
    <property type="evidence" value="ECO:0007669"/>
    <property type="project" value="TreeGrafter"/>
</dbReference>
<name>A0A0P1AUH9_PLAHL</name>
<dbReference type="EMBL" id="CCYD01001336">
    <property type="protein sequence ID" value="CEG44694.1"/>
    <property type="molecule type" value="Genomic_DNA"/>
</dbReference>
<organism evidence="4 5">
    <name type="scientific">Plasmopara halstedii</name>
    <name type="common">Downy mildew of sunflower</name>
    <dbReference type="NCBI Taxonomy" id="4781"/>
    <lineage>
        <taxon>Eukaryota</taxon>
        <taxon>Sar</taxon>
        <taxon>Stramenopiles</taxon>
        <taxon>Oomycota</taxon>
        <taxon>Peronosporomycetes</taxon>
        <taxon>Peronosporales</taxon>
        <taxon>Peronosporaceae</taxon>
        <taxon>Plasmopara</taxon>
    </lineage>
</organism>
<comment type="similarity">
    <text evidence="1">Belongs to the SEN54 family.</text>
</comment>
<evidence type="ECO:0000256" key="1">
    <source>
        <dbReference type="ARBA" id="ARBA00005736"/>
    </source>
</evidence>
<dbReference type="PANTHER" id="PTHR21027">
    <property type="entry name" value="TRNA-SPLICING ENDONUCLEASE SUBUNIT SEN54"/>
    <property type="match status" value="1"/>
</dbReference>
<dbReference type="InterPro" id="IPR024337">
    <property type="entry name" value="tRNA_splic_suSen54"/>
</dbReference>
<sequence>MKRSDKDVSVGEYDPVTGLTHITHHRGRLLFNMGASFKKRQRRGLSVDNIPKALPPSTSIGTFTGLSLYPEEAYYLLQQGAIIIYIMPHDGNDAHEINLAAFTDMLSNNAHVSLSCVEVYSYLKEQKLHPRRCLEPLPQTFSGGNDPSIPRHWVSGERFNVAFEVWKTVSVNAKPSNVKPKRKQKTLVLVFRVVVCRFGDAAPTPRIIRAATRCNEALDGISMSSQVPLKLAVVHHDGSVVLFSISVPATSASELAIKYHQTIATQKVIVNAE</sequence>
<proteinExistence type="inferred from homology"/>
<reference evidence="5" key="1">
    <citation type="submission" date="2014-09" db="EMBL/GenBank/DDBJ databases">
        <authorList>
            <person name="Sharma Rahul"/>
            <person name="Thines Marco"/>
        </authorList>
    </citation>
    <scope>NUCLEOTIDE SEQUENCE [LARGE SCALE GENOMIC DNA]</scope>
</reference>
<evidence type="ECO:0000256" key="2">
    <source>
        <dbReference type="ARBA" id="ARBA00022694"/>
    </source>
</evidence>